<dbReference type="Gene3D" id="1.10.260.40">
    <property type="entry name" value="lambda repressor-like DNA-binding domains"/>
    <property type="match status" value="1"/>
</dbReference>
<protein>
    <recommendedName>
        <fullName evidence="3">Helix-turn-helix</fullName>
    </recommendedName>
</protein>
<dbReference type="EMBL" id="FNFK01000002">
    <property type="protein sequence ID" value="SDJ69161.1"/>
    <property type="molecule type" value="Genomic_DNA"/>
</dbReference>
<sequence length="174" mass="20340">MSTKVISQQLKAAAERKSLKQVTIAKGTNRAKTTINGYFRGDSTPLEAMEEIATYIDDSVLNQHFTHEVFSWIPPMESETYKMDTFTLEIIKNMEQEVRESLRGRAKLAMTKREDMYSEEDKEAIRQYALNYLDEVFIEIRYIVSVFDKLDMSMMSAIQERIPDWKRKKYIGGK</sequence>
<dbReference type="OrthoDB" id="2157413at2"/>
<dbReference type="RefSeq" id="WP_091264422.1">
    <property type="nucleotide sequence ID" value="NZ_FNFK01000002.1"/>
</dbReference>
<reference evidence="2" key="1">
    <citation type="submission" date="2016-10" db="EMBL/GenBank/DDBJ databases">
        <authorList>
            <person name="Varghese N."/>
            <person name="Submissions S."/>
        </authorList>
    </citation>
    <scope>NUCLEOTIDE SEQUENCE [LARGE SCALE GENOMIC DNA]</scope>
    <source>
        <strain evidence="2">DSM 19181</strain>
    </source>
</reference>
<keyword evidence="2" id="KW-1185">Reference proteome</keyword>
<dbReference type="AlphaFoldDB" id="A0A1G8VSV7"/>
<dbReference type="CDD" id="cd00093">
    <property type="entry name" value="HTH_XRE"/>
    <property type="match status" value="1"/>
</dbReference>
<gene>
    <name evidence="1" type="ORF">SAMN04488098_100289</name>
</gene>
<evidence type="ECO:0000313" key="1">
    <source>
        <dbReference type="EMBL" id="SDJ69161.1"/>
    </source>
</evidence>
<proteinExistence type="predicted"/>
<dbReference type="GO" id="GO:0003677">
    <property type="term" value="F:DNA binding"/>
    <property type="evidence" value="ECO:0007669"/>
    <property type="project" value="InterPro"/>
</dbReference>
<dbReference type="STRING" id="426701.SAMN04488098_100289"/>
<evidence type="ECO:0000313" key="2">
    <source>
        <dbReference type="Proteomes" id="UP000199433"/>
    </source>
</evidence>
<dbReference type="InterPro" id="IPR010982">
    <property type="entry name" value="Lambda_DNA-bd_dom_sf"/>
</dbReference>
<dbReference type="Proteomes" id="UP000199433">
    <property type="component" value="Unassembled WGS sequence"/>
</dbReference>
<evidence type="ECO:0008006" key="3">
    <source>
        <dbReference type="Google" id="ProtNLM"/>
    </source>
</evidence>
<dbReference type="InterPro" id="IPR001387">
    <property type="entry name" value="Cro/C1-type_HTH"/>
</dbReference>
<organism evidence="1 2">
    <name type="scientific">Alkalibacterium thalassium</name>
    <dbReference type="NCBI Taxonomy" id="426701"/>
    <lineage>
        <taxon>Bacteria</taxon>
        <taxon>Bacillati</taxon>
        <taxon>Bacillota</taxon>
        <taxon>Bacilli</taxon>
        <taxon>Lactobacillales</taxon>
        <taxon>Carnobacteriaceae</taxon>
        <taxon>Alkalibacterium</taxon>
    </lineage>
</organism>
<name>A0A1G8VSV7_9LACT</name>
<accession>A0A1G8VSV7</accession>